<dbReference type="STRING" id="1610491.AAV94_11520"/>
<dbReference type="InterPro" id="IPR036736">
    <property type="entry name" value="ACP-like_sf"/>
</dbReference>
<dbReference type="SUPFAM" id="SSF47336">
    <property type="entry name" value="ACP-like"/>
    <property type="match status" value="1"/>
</dbReference>
<dbReference type="Pfam" id="PF00550">
    <property type="entry name" value="PP-binding"/>
    <property type="match status" value="1"/>
</dbReference>
<dbReference type="AlphaFoldDB" id="A0A0U1PY47"/>
<dbReference type="PROSITE" id="PS50075">
    <property type="entry name" value="CARRIER"/>
    <property type="match status" value="1"/>
</dbReference>
<dbReference type="InterPro" id="IPR009081">
    <property type="entry name" value="PP-bd_ACP"/>
</dbReference>
<sequence>MTTHTGEMLTLERMRADIAKMVHEDPEAIALDDNLMDLGLDSMRVLNLLVRWNETGIGLDFSELAEHTTLQGWWEVVQRRLAQIQDSPTR</sequence>
<comment type="caution">
    <text evidence="2">The sequence shown here is derived from an EMBL/GenBank/DDBJ whole genome shotgun (WGS) entry which is preliminary data.</text>
</comment>
<accession>A0A0U1PY47</accession>
<feature type="domain" description="Carrier" evidence="1">
    <location>
        <begin position="5"/>
        <end position="81"/>
    </location>
</feature>
<evidence type="ECO:0000259" key="1">
    <source>
        <dbReference type="PROSITE" id="PS50075"/>
    </source>
</evidence>
<keyword evidence="3" id="KW-1185">Reference proteome</keyword>
<evidence type="ECO:0000313" key="2">
    <source>
        <dbReference type="EMBL" id="KKW67442.1"/>
    </source>
</evidence>
<protein>
    <submittedName>
        <fullName evidence="2">Phosphopantetheine-binding protein</fullName>
    </submittedName>
</protein>
<dbReference type="EMBL" id="LBNQ01000033">
    <property type="protein sequence ID" value="KKW67442.1"/>
    <property type="molecule type" value="Genomic_DNA"/>
</dbReference>
<dbReference type="Gene3D" id="1.10.1200.10">
    <property type="entry name" value="ACP-like"/>
    <property type="match status" value="1"/>
</dbReference>
<dbReference type="Proteomes" id="UP000050580">
    <property type="component" value="Unassembled WGS sequence"/>
</dbReference>
<proteinExistence type="predicted"/>
<organism evidence="2 3">
    <name type="scientific">Lampropedia cohaerens</name>
    <dbReference type="NCBI Taxonomy" id="1610491"/>
    <lineage>
        <taxon>Bacteria</taxon>
        <taxon>Pseudomonadati</taxon>
        <taxon>Pseudomonadota</taxon>
        <taxon>Betaproteobacteria</taxon>
        <taxon>Burkholderiales</taxon>
        <taxon>Comamonadaceae</taxon>
        <taxon>Lampropedia</taxon>
    </lineage>
</organism>
<dbReference type="RefSeq" id="WP_046742374.1">
    <property type="nucleotide sequence ID" value="NZ_LBNQ01000033.1"/>
</dbReference>
<reference evidence="2 3" key="1">
    <citation type="submission" date="2015-05" db="EMBL/GenBank/DDBJ databases">
        <title>Draft genome sequence of Lampropedia sp. CT6, isolated from the microbial mat of a hot water spring, located at Manikaran, India.</title>
        <authorList>
            <person name="Tripathi C."/>
            <person name="Rani P."/>
            <person name="Mahato N.K."/>
            <person name="Lal R."/>
        </authorList>
    </citation>
    <scope>NUCLEOTIDE SEQUENCE [LARGE SCALE GENOMIC DNA]</scope>
    <source>
        <strain evidence="2 3">CT6</strain>
    </source>
</reference>
<name>A0A0U1PY47_9BURK</name>
<evidence type="ECO:0000313" key="3">
    <source>
        <dbReference type="Proteomes" id="UP000050580"/>
    </source>
</evidence>
<gene>
    <name evidence="2" type="ORF">AAV94_11520</name>
</gene>